<protein>
    <submittedName>
        <fullName evidence="5">Glycosyltransferase family 8 protein</fullName>
    </submittedName>
</protein>
<evidence type="ECO:0000256" key="4">
    <source>
        <dbReference type="SAM" id="Phobius"/>
    </source>
</evidence>
<dbReference type="PANTHER" id="PTHR13778">
    <property type="entry name" value="GLYCOSYLTRANSFERASE 8 DOMAIN-CONTAINING PROTEIN"/>
    <property type="match status" value="1"/>
</dbReference>
<accession>A0A968GCJ7</accession>
<evidence type="ECO:0000256" key="2">
    <source>
        <dbReference type="ARBA" id="ARBA00022679"/>
    </source>
</evidence>
<comment type="caution">
    <text evidence="5">The sequence shown here is derived from an EMBL/GenBank/DDBJ whole genome shotgun (WGS) entry which is preliminary data.</text>
</comment>
<dbReference type="GO" id="GO:0046872">
    <property type="term" value="F:metal ion binding"/>
    <property type="evidence" value="ECO:0007669"/>
    <property type="project" value="UniProtKB-KW"/>
</dbReference>
<dbReference type="InterPro" id="IPR029044">
    <property type="entry name" value="Nucleotide-diphossugar_trans"/>
</dbReference>
<reference evidence="5" key="1">
    <citation type="submission" date="2020-03" db="EMBL/GenBank/DDBJ databases">
        <title>Spirochaetal bacteria isolated from arthropods constitute a novel genus Entomospira genus novum within the order Spirochaetales.</title>
        <authorList>
            <person name="Grana-Miraglia L."/>
            <person name="Sikutova S."/>
            <person name="Fingerle V."/>
            <person name="Sing A."/>
            <person name="Castillo-Ramirez S."/>
            <person name="Margos G."/>
            <person name="Rudolf I."/>
        </authorList>
    </citation>
    <scope>NUCLEOTIDE SEQUENCE</scope>
    <source>
        <strain evidence="5">BR208</strain>
    </source>
</reference>
<dbReference type="PANTHER" id="PTHR13778:SF47">
    <property type="entry name" value="LIPOPOLYSACCHARIDE 1,3-GALACTOSYLTRANSFERASE"/>
    <property type="match status" value="1"/>
</dbReference>
<feature type="transmembrane region" description="Helical" evidence="4">
    <location>
        <begin position="332"/>
        <end position="351"/>
    </location>
</feature>
<dbReference type="SUPFAM" id="SSF53448">
    <property type="entry name" value="Nucleotide-diphospho-sugar transferases"/>
    <property type="match status" value="1"/>
</dbReference>
<dbReference type="EMBL" id="JAATLK010000001">
    <property type="protein sequence ID" value="NIZ47294.1"/>
    <property type="molecule type" value="Genomic_DNA"/>
</dbReference>
<sequence>MYVPIAYAITESYVKPLMTSLASLFDHARKETFFAIYVMVYCPSMKLCDTLHKYVAENHPRSAIRIMSISARDYARIPVLSGWLREASFRLLLPQLLSEEERVLYLDADTIILDDLSELIQLNLEDRIVAGVADVEVQNIDGRERLAYLLQLDTSCNYNQGISKIVSHQYINSGVLLMNLEYWRQHAITERALQLMELPIKRWLLPDQDLINYLIMERGKSHMVYLPVTYNCIDLYFPKDKEDNMLHLTTAEQIISQNYRNRLVDMSQFDGNRIKIIHMVSLAPWQKYKYPSPYYELYKPYAEHVSMTLPTWIDHLRYTLKREIRRFKAHRWISIAIILLGFLSMLMITGGEKMEIQLK</sequence>
<dbReference type="GO" id="GO:0016757">
    <property type="term" value="F:glycosyltransferase activity"/>
    <property type="evidence" value="ECO:0007669"/>
    <property type="project" value="UniProtKB-KW"/>
</dbReference>
<keyword evidence="4" id="KW-0812">Transmembrane</keyword>
<gene>
    <name evidence="5" type="ORF">HCT46_05120</name>
</gene>
<keyword evidence="1" id="KW-0328">Glycosyltransferase</keyword>
<organism evidence="5 6">
    <name type="scientific">Entomospira nematocerorum</name>
    <dbReference type="NCBI Taxonomy" id="2719987"/>
    <lineage>
        <taxon>Bacteria</taxon>
        <taxon>Pseudomonadati</taxon>
        <taxon>Spirochaetota</taxon>
        <taxon>Spirochaetia</taxon>
        <taxon>Spirochaetales</taxon>
        <taxon>Spirochaetaceae</taxon>
        <taxon>Entomospira</taxon>
    </lineage>
</organism>
<proteinExistence type="predicted"/>
<keyword evidence="4" id="KW-1133">Transmembrane helix</keyword>
<dbReference type="Pfam" id="PF01501">
    <property type="entry name" value="Glyco_transf_8"/>
    <property type="match status" value="1"/>
</dbReference>
<dbReference type="InterPro" id="IPR050748">
    <property type="entry name" value="Glycosyltrans_8_dom-fam"/>
</dbReference>
<dbReference type="InterPro" id="IPR002495">
    <property type="entry name" value="Glyco_trans_8"/>
</dbReference>
<evidence type="ECO:0000256" key="1">
    <source>
        <dbReference type="ARBA" id="ARBA00022676"/>
    </source>
</evidence>
<evidence type="ECO:0000313" key="6">
    <source>
        <dbReference type="Proteomes" id="UP000752013"/>
    </source>
</evidence>
<keyword evidence="6" id="KW-1185">Reference proteome</keyword>
<keyword evidence="2" id="KW-0808">Transferase</keyword>
<evidence type="ECO:0000256" key="3">
    <source>
        <dbReference type="ARBA" id="ARBA00022723"/>
    </source>
</evidence>
<dbReference type="CDD" id="cd04194">
    <property type="entry name" value="GT8_A4GalT_like"/>
    <property type="match status" value="1"/>
</dbReference>
<keyword evidence="3" id="KW-0479">Metal-binding</keyword>
<evidence type="ECO:0000313" key="5">
    <source>
        <dbReference type="EMBL" id="NIZ47294.1"/>
    </source>
</evidence>
<keyword evidence="4" id="KW-0472">Membrane</keyword>
<dbReference type="Proteomes" id="UP000752013">
    <property type="component" value="Unassembled WGS sequence"/>
</dbReference>
<dbReference type="RefSeq" id="WP_167703703.1">
    <property type="nucleotide sequence ID" value="NZ_CP118168.1"/>
</dbReference>
<dbReference type="AlphaFoldDB" id="A0A968GCJ7"/>
<name>A0A968GCJ7_9SPIO</name>
<dbReference type="Gene3D" id="3.90.550.10">
    <property type="entry name" value="Spore Coat Polysaccharide Biosynthesis Protein SpsA, Chain A"/>
    <property type="match status" value="1"/>
</dbReference>